<evidence type="ECO:0000313" key="6">
    <source>
        <dbReference type="Proteomes" id="UP000447873"/>
    </source>
</evidence>
<evidence type="ECO:0000313" key="5">
    <source>
        <dbReference type="Proteomes" id="UP000433883"/>
    </source>
</evidence>
<reference evidence="2 5" key="1">
    <citation type="submission" date="2019-11" db="EMBL/GenBank/DDBJ databases">
        <title>Venturia inaequalis Genome Resource.</title>
        <authorList>
            <person name="Lichtner F.J."/>
        </authorList>
    </citation>
    <scope>NUCLEOTIDE SEQUENCE [LARGE SCALE GENOMIC DNA]</scope>
    <source>
        <strain evidence="3 6">120213</strain>
        <strain evidence="2">Bline_iso_100314</strain>
        <strain evidence="4 7">DMI_063113</strain>
    </source>
</reference>
<sequence>MHGLKQLLILALAGSGLACQCTAYGQKDGQVDIKATQTLYSVKDPAILLSTPSVLILLGFTLPFRCSGPLVEMIKLGVVKMEREEMVQEELSLSLTSVVCNRE</sequence>
<dbReference type="Proteomes" id="UP000447873">
    <property type="component" value="Unassembled WGS sequence"/>
</dbReference>
<comment type="caution">
    <text evidence="2">The sequence shown here is derived from an EMBL/GenBank/DDBJ whole genome shotgun (WGS) entry which is preliminary data.</text>
</comment>
<feature type="signal peptide" evidence="1">
    <location>
        <begin position="1"/>
        <end position="18"/>
    </location>
</feature>
<keyword evidence="7" id="KW-1185">Reference proteome</keyword>
<dbReference type="EMBL" id="WNWR01000030">
    <property type="protein sequence ID" value="KAE9993402.1"/>
    <property type="molecule type" value="Genomic_DNA"/>
</dbReference>
<feature type="chain" id="PRO_5044690995" evidence="1">
    <location>
        <begin position="19"/>
        <end position="103"/>
    </location>
</feature>
<dbReference type="Proteomes" id="UP000490939">
    <property type="component" value="Unassembled WGS sequence"/>
</dbReference>
<dbReference type="EMBL" id="WNWQ01000661">
    <property type="protein sequence ID" value="KAE9964824.1"/>
    <property type="molecule type" value="Genomic_DNA"/>
</dbReference>
<evidence type="ECO:0000313" key="7">
    <source>
        <dbReference type="Proteomes" id="UP000490939"/>
    </source>
</evidence>
<protein>
    <submittedName>
        <fullName evidence="2">Uncharacterized protein</fullName>
    </submittedName>
</protein>
<dbReference type="PROSITE" id="PS51257">
    <property type="entry name" value="PROKAR_LIPOPROTEIN"/>
    <property type="match status" value="1"/>
</dbReference>
<organism evidence="2 5">
    <name type="scientific">Venturia inaequalis</name>
    <name type="common">Apple scab fungus</name>
    <dbReference type="NCBI Taxonomy" id="5025"/>
    <lineage>
        <taxon>Eukaryota</taxon>
        <taxon>Fungi</taxon>
        <taxon>Dikarya</taxon>
        <taxon>Ascomycota</taxon>
        <taxon>Pezizomycotina</taxon>
        <taxon>Dothideomycetes</taxon>
        <taxon>Pleosporomycetidae</taxon>
        <taxon>Venturiales</taxon>
        <taxon>Venturiaceae</taxon>
        <taxon>Venturia</taxon>
    </lineage>
</organism>
<proteinExistence type="predicted"/>
<dbReference type="Proteomes" id="UP000433883">
    <property type="component" value="Unassembled WGS sequence"/>
</dbReference>
<gene>
    <name evidence="2" type="ORF">BLS_008043</name>
    <name evidence="4" type="ORF">EG327_005173</name>
    <name evidence="3" type="ORF">EG328_007394</name>
</gene>
<evidence type="ECO:0000313" key="3">
    <source>
        <dbReference type="EMBL" id="KAE9988790.1"/>
    </source>
</evidence>
<accession>A0A8H3YLE3</accession>
<evidence type="ECO:0000313" key="2">
    <source>
        <dbReference type="EMBL" id="KAE9964824.1"/>
    </source>
</evidence>
<dbReference type="AlphaFoldDB" id="A0A8H3YLE3"/>
<dbReference type="EMBL" id="WNWS01000004">
    <property type="protein sequence ID" value="KAE9988790.1"/>
    <property type="molecule type" value="Genomic_DNA"/>
</dbReference>
<name>A0A8H3YLE3_VENIN</name>
<evidence type="ECO:0000313" key="4">
    <source>
        <dbReference type="EMBL" id="KAE9993402.1"/>
    </source>
</evidence>
<keyword evidence="1" id="KW-0732">Signal</keyword>
<evidence type="ECO:0000256" key="1">
    <source>
        <dbReference type="SAM" id="SignalP"/>
    </source>
</evidence>